<reference evidence="14" key="1">
    <citation type="submission" date="2023-06" db="EMBL/GenBank/DDBJ databases">
        <title>Cytophagales bacterium Strain LB-30, isolated from soil.</title>
        <authorList>
            <person name="Liu B."/>
        </authorList>
    </citation>
    <scope>NUCLEOTIDE SEQUENCE</scope>
    <source>
        <strain evidence="14">LB-30</strain>
    </source>
</reference>
<evidence type="ECO:0000259" key="13">
    <source>
        <dbReference type="Pfam" id="PF18075"/>
    </source>
</evidence>
<dbReference type="PIRSF" id="PIRSF003097">
    <property type="entry name" value="FtsX"/>
    <property type="match status" value="1"/>
</dbReference>
<proteinExistence type="inferred from homology"/>
<feature type="transmembrane region" description="Helical" evidence="11">
    <location>
        <begin position="20"/>
        <end position="43"/>
    </location>
</feature>
<dbReference type="PANTHER" id="PTHR47755:SF1">
    <property type="entry name" value="CELL DIVISION PROTEIN FTSX"/>
    <property type="match status" value="1"/>
</dbReference>
<evidence type="ECO:0000256" key="10">
    <source>
        <dbReference type="PIRNR" id="PIRNR003097"/>
    </source>
</evidence>
<evidence type="ECO:0000259" key="12">
    <source>
        <dbReference type="Pfam" id="PF02687"/>
    </source>
</evidence>
<sequence>MSTESVKYRKKKKLGSYPYVSVIFSVSMALFVSGLFGLIVLYANNLSQLIKENIEVQVYLNKFLPENERIRIHKMLSTKPYVLKKEGLAQIEFISKEDAAKQFIDNTGEDFMSFLGDNPLRDAFTVKVHPDYIDEAQLKEVQVDIQNISGVFEATYSQNMISTINQNIKRISLFLMGVAAILIITVIVLINNTIKLALFSQRFLIRSMQLVGATTGFIRKPFLIRAFFYGILGGVLASGLLWGMIHYGETKIEELALIRNNEQIYLLMGGLLILGSLLSLISTYQAMKKYMRLSLDELY</sequence>
<evidence type="ECO:0000256" key="9">
    <source>
        <dbReference type="ARBA" id="ARBA00023306"/>
    </source>
</evidence>
<feature type="transmembrane region" description="Helical" evidence="11">
    <location>
        <begin position="265"/>
        <end position="284"/>
    </location>
</feature>
<protein>
    <recommendedName>
        <fullName evidence="3 10">Cell division protein FtsX</fullName>
    </recommendedName>
</protein>
<dbReference type="InterPro" id="IPR003838">
    <property type="entry name" value="ABC3_permease_C"/>
</dbReference>
<keyword evidence="6 11" id="KW-0812">Transmembrane</keyword>
<evidence type="ECO:0000256" key="7">
    <source>
        <dbReference type="ARBA" id="ARBA00022989"/>
    </source>
</evidence>
<keyword evidence="4 10" id="KW-1003">Cell membrane</keyword>
<evidence type="ECO:0000313" key="15">
    <source>
        <dbReference type="Proteomes" id="UP001168552"/>
    </source>
</evidence>
<evidence type="ECO:0000256" key="6">
    <source>
        <dbReference type="ARBA" id="ARBA00022692"/>
    </source>
</evidence>
<evidence type="ECO:0000256" key="5">
    <source>
        <dbReference type="ARBA" id="ARBA00022618"/>
    </source>
</evidence>
<evidence type="ECO:0000256" key="11">
    <source>
        <dbReference type="SAM" id="Phobius"/>
    </source>
</evidence>
<evidence type="ECO:0000256" key="4">
    <source>
        <dbReference type="ARBA" id="ARBA00022475"/>
    </source>
</evidence>
<evidence type="ECO:0000256" key="8">
    <source>
        <dbReference type="ARBA" id="ARBA00023136"/>
    </source>
</evidence>
<dbReference type="InterPro" id="IPR004513">
    <property type="entry name" value="FtsX"/>
</dbReference>
<dbReference type="EMBL" id="JAUHJS010000003">
    <property type="protein sequence ID" value="MDN4165319.1"/>
    <property type="molecule type" value="Genomic_DNA"/>
</dbReference>
<dbReference type="Gene3D" id="3.30.70.3040">
    <property type="match status" value="1"/>
</dbReference>
<dbReference type="Pfam" id="PF18075">
    <property type="entry name" value="FtsX_ECD"/>
    <property type="match status" value="1"/>
</dbReference>
<keyword evidence="7 11" id="KW-1133">Transmembrane helix</keyword>
<gene>
    <name evidence="14" type="ORF">QWY31_07390</name>
</gene>
<name>A0ABT8F4M8_9BACT</name>
<comment type="subcellular location">
    <subcellularLocation>
        <location evidence="1">Cell membrane</location>
        <topology evidence="1">Multi-pass membrane protein</topology>
    </subcellularLocation>
</comment>
<evidence type="ECO:0000256" key="2">
    <source>
        <dbReference type="ARBA" id="ARBA00007379"/>
    </source>
</evidence>
<keyword evidence="8 10" id="KW-0472">Membrane</keyword>
<dbReference type="Pfam" id="PF02687">
    <property type="entry name" value="FtsX"/>
    <property type="match status" value="1"/>
</dbReference>
<evidence type="ECO:0000256" key="3">
    <source>
        <dbReference type="ARBA" id="ARBA00021907"/>
    </source>
</evidence>
<dbReference type="Proteomes" id="UP001168552">
    <property type="component" value="Unassembled WGS sequence"/>
</dbReference>
<keyword evidence="15" id="KW-1185">Reference proteome</keyword>
<feature type="transmembrane region" description="Helical" evidence="11">
    <location>
        <begin position="226"/>
        <end position="245"/>
    </location>
</feature>
<accession>A0ABT8F4M8</accession>
<feature type="transmembrane region" description="Helical" evidence="11">
    <location>
        <begin position="173"/>
        <end position="198"/>
    </location>
</feature>
<keyword evidence="5 10" id="KW-0132">Cell division</keyword>
<evidence type="ECO:0000256" key="1">
    <source>
        <dbReference type="ARBA" id="ARBA00004651"/>
    </source>
</evidence>
<dbReference type="PANTHER" id="PTHR47755">
    <property type="entry name" value="CELL DIVISION PROTEIN FTSX"/>
    <property type="match status" value="1"/>
</dbReference>
<dbReference type="InterPro" id="IPR040690">
    <property type="entry name" value="FtsX_ECD"/>
</dbReference>
<comment type="similarity">
    <text evidence="2 10">Belongs to the ABC-4 integral membrane protein family. FtsX subfamily.</text>
</comment>
<comment type="caution">
    <text evidence="14">The sequence shown here is derived from an EMBL/GenBank/DDBJ whole genome shotgun (WGS) entry which is preliminary data.</text>
</comment>
<feature type="domain" description="ABC3 transporter permease C-terminal" evidence="12">
    <location>
        <begin position="178"/>
        <end position="290"/>
    </location>
</feature>
<evidence type="ECO:0000313" key="14">
    <source>
        <dbReference type="EMBL" id="MDN4165319.1"/>
    </source>
</evidence>
<keyword evidence="9 10" id="KW-0131">Cell cycle</keyword>
<organism evidence="14 15">
    <name type="scientific">Shiella aurantiaca</name>
    <dbReference type="NCBI Taxonomy" id="3058365"/>
    <lineage>
        <taxon>Bacteria</taxon>
        <taxon>Pseudomonadati</taxon>
        <taxon>Bacteroidota</taxon>
        <taxon>Cytophagia</taxon>
        <taxon>Cytophagales</taxon>
        <taxon>Shiellaceae</taxon>
        <taxon>Shiella</taxon>
    </lineage>
</organism>
<feature type="domain" description="FtsX extracellular" evidence="13">
    <location>
        <begin position="54"/>
        <end position="151"/>
    </location>
</feature>